<dbReference type="Proteomes" id="UP000256980">
    <property type="component" value="Unassembled WGS sequence"/>
</dbReference>
<evidence type="ECO:0000313" key="2">
    <source>
        <dbReference type="Proteomes" id="UP000256980"/>
    </source>
</evidence>
<sequence>MRNFRTLEIWKNGIELVKQVYVLSQQLPSEEKFGLRSQVTRAAVSIPSNIAEGCSRNSDIEFKRFLEIAMGSLFEVETQLIISQELEFIPEENLKVIFELIHKEARMINSLISKIKNS</sequence>
<protein>
    <submittedName>
        <fullName evidence="1">Four helix bundle protein</fullName>
    </submittedName>
</protein>
<dbReference type="Gene3D" id="1.20.1440.60">
    <property type="entry name" value="23S rRNA-intervening sequence"/>
    <property type="match status" value="1"/>
</dbReference>
<reference evidence="1 2" key="1">
    <citation type="submission" date="2018-07" db="EMBL/GenBank/DDBJ databases">
        <title>Genomic Encyclopedia of Type Strains, Phase III (KMG-III): the genomes of soil and plant-associated and newly described type strains.</title>
        <authorList>
            <person name="Whitman W."/>
        </authorList>
    </citation>
    <scope>NUCLEOTIDE SEQUENCE [LARGE SCALE GENOMIC DNA]</scope>
    <source>
        <strain evidence="1 2">CECT 7946</strain>
    </source>
</reference>
<dbReference type="InterPro" id="IPR036583">
    <property type="entry name" value="23S_rRNA_IVS_sf"/>
</dbReference>
<dbReference type="PANTHER" id="PTHR38471">
    <property type="entry name" value="FOUR HELIX BUNDLE PROTEIN"/>
    <property type="match status" value="1"/>
</dbReference>
<organism evidence="1 2">
    <name type="scientific">Winogradskyella eximia</name>
    <dbReference type="NCBI Taxonomy" id="262006"/>
    <lineage>
        <taxon>Bacteria</taxon>
        <taxon>Pseudomonadati</taxon>
        <taxon>Bacteroidota</taxon>
        <taxon>Flavobacteriia</taxon>
        <taxon>Flavobacteriales</taxon>
        <taxon>Flavobacteriaceae</taxon>
        <taxon>Winogradskyella</taxon>
    </lineage>
</organism>
<dbReference type="PANTHER" id="PTHR38471:SF2">
    <property type="entry name" value="FOUR HELIX BUNDLE PROTEIN"/>
    <property type="match status" value="1"/>
</dbReference>
<dbReference type="SUPFAM" id="SSF158446">
    <property type="entry name" value="IVS-encoded protein-like"/>
    <property type="match status" value="1"/>
</dbReference>
<accession>A0A3D9HAG4</accession>
<comment type="caution">
    <text evidence="1">The sequence shown here is derived from an EMBL/GenBank/DDBJ whole genome shotgun (WGS) entry which is preliminary data.</text>
</comment>
<evidence type="ECO:0000313" key="1">
    <source>
        <dbReference type="EMBL" id="RED46469.1"/>
    </source>
</evidence>
<dbReference type="NCBIfam" id="TIGR02436">
    <property type="entry name" value="four helix bundle protein"/>
    <property type="match status" value="1"/>
</dbReference>
<keyword evidence="2" id="KW-1185">Reference proteome</keyword>
<dbReference type="InterPro" id="IPR012657">
    <property type="entry name" value="23S_rRNA-intervening_sequence"/>
</dbReference>
<dbReference type="CDD" id="cd16377">
    <property type="entry name" value="23S_rRNA_IVP_like"/>
    <property type="match status" value="1"/>
</dbReference>
<dbReference type="RefSeq" id="WP_115815601.1">
    <property type="nucleotide sequence ID" value="NZ_QRDV01000001.1"/>
</dbReference>
<dbReference type="Pfam" id="PF05635">
    <property type="entry name" value="23S_rRNA_IVP"/>
    <property type="match status" value="1"/>
</dbReference>
<dbReference type="AlphaFoldDB" id="A0A3D9HAG4"/>
<gene>
    <name evidence="1" type="ORF">DFQ10_101239</name>
</gene>
<proteinExistence type="predicted"/>
<dbReference type="EMBL" id="QRDV01000001">
    <property type="protein sequence ID" value="RED46469.1"/>
    <property type="molecule type" value="Genomic_DNA"/>
</dbReference>
<dbReference type="OrthoDB" id="9811959at2"/>
<name>A0A3D9HAG4_9FLAO</name>